<reference evidence="2" key="1">
    <citation type="submission" date="2021-04" db="EMBL/GenBank/DDBJ databases">
        <title>Genome based classification of Actinospica acidithermotolerans sp. nov., an actinobacterium isolated from an Indonesian hot spring.</title>
        <authorList>
            <person name="Kusuma A.B."/>
            <person name="Putra K.E."/>
            <person name="Nafisah S."/>
            <person name="Loh J."/>
            <person name="Nouioui I."/>
            <person name="Goodfellow M."/>
        </authorList>
    </citation>
    <scope>NUCLEOTIDE SEQUENCE</scope>
    <source>
        <strain evidence="2">CSCA 57</strain>
    </source>
</reference>
<name>A0A941EM67_9ACTN</name>
<evidence type="ECO:0000313" key="3">
    <source>
        <dbReference type="Proteomes" id="UP000675781"/>
    </source>
</evidence>
<accession>A0A941EM67</accession>
<sequence>MRAEQAERAERLRSERSGKAVLWLALVVGIVAGWAGGHLYTGLLGDAVACVGTALSVTAGAQISKLPRIAVLITKTPVLCLMLPADLAMATVNGFSHHGLSSVLATSTDVMASGGGARTLLSRGPLVSALARGARGITGQAGRFRAERARP</sequence>
<comment type="caution">
    <text evidence="2">The sequence shown here is derived from an EMBL/GenBank/DDBJ whole genome shotgun (WGS) entry which is preliminary data.</text>
</comment>
<dbReference type="AlphaFoldDB" id="A0A941EM67"/>
<protein>
    <submittedName>
        <fullName evidence="2">Uncharacterized protein</fullName>
    </submittedName>
</protein>
<keyword evidence="1" id="KW-1133">Transmembrane helix</keyword>
<dbReference type="Proteomes" id="UP000675781">
    <property type="component" value="Unassembled WGS sequence"/>
</dbReference>
<gene>
    <name evidence="2" type="ORF">KDL01_06595</name>
</gene>
<evidence type="ECO:0000313" key="2">
    <source>
        <dbReference type="EMBL" id="MBR7832923.1"/>
    </source>
</evidence>
<keyword evidence="1" id="KW-0812">Transmembrane</keyword>
<keyword evidence="1" id="KW-0472">Membrane</keyword>
<keyword evidence="3" id="KW-1185">Reference proteome</keyword>
<proteinExistence type="predicted"/>
<feature type="transmembrane region" description="Helical" evidence="1">
    <location>
        <begin position="20"/>
        <end position="37"/>
    </location>
</feature>
<dbReference type="RefSeq" id="WP_212527447.1">
    <property type="nucleotide sequence ID" value="NZ_JAGSOG010000019.1"/>
</dbReference>
<organism evidence="2 3">
    <name type="scientific">Actinospica durhamensis</name>
    <dbReference type="NCBI Taxonomy" id="1508375"/>
    <lineage>
        <taxon>Bacteria</taxon>
        <taxon>Bacillati</taxon>
        <taxon>Actinomycetota</taxon>
        <taxon>Actinomycetes</taxon>
        <taxon>Catenulisporales</taxon>
        <taxon>Actinospicaceae</taxon>
        <taxon>Actinospica</taxon>
    </lineage>
</organism>
<evidence type="ECO:0000256" key="1">
    <source>
        <dbReference type="SAM" id="Phobius"/>
    </source>
</evidence>
<dbReference type="EMBL" id="JAGSOG010000019">
    <property type="protein sequence ID" value="MBR7832923.1"/>
    <property type="molecule type" value="Genomic_DNA"/>
</dbReference>